<dbReference type="InterPro" id="IPR052905">
    <property type="entry name" value="LD-transpeptidase_YkuD-like"/>
</dbReference>
<organism evidence="3">
    <name type="scientific">freshwater metagenome</name>
    <dbReference type="NCBI Taxonomy" id="449393"/>
    <lineage>
        <taxon>unclassified sequences</taxon>
        <taxon>metagenomes</taxon>
        <taxon>ecological metagenomes</taxon>
    </lineage>
</organism>
<evidence type="ECO:0000313" key="3">
    <source>
        <dbReference type="EMBL" id="CAB4881578.1"/>
    </source>
</evidence>
<dbReference type="AlphaFoldDB" id="A0A6J7EIR7"/>
<accession>A0A6J7EIR7</accession>
<feature type="domain" description="Peptidoglycan binding-like" evidence="2">
    <location>
        <begin position="133"/>
        <end position="170"/>
    </location>
</feature>
<reference evidence="3" key="1">
    <citation type="submission" date="2020-05" db="EMBL/GenBank/DDBJ databases">
        <authorList>
            <person name="Chiriac C."/>
            <person name="Salcher M."/>
            <person name="Ghai R."/>
            <person name="Kavagutti S V."/>
        </authorList>
    </citation>
    <scope>NUCLEOTIDE SEQUENCE</scope>
</reference>
<dbReference type="InterPro" id="IPR036366">
    <property type="entry name" value="PGBDSf"/>
</dbReference>
<evidence type="ECO:0000259" key="2">
    <source>
        <dbReference type="Pfam" id="PF01471"/>
    </source>
</evidence>
<proteinExistence type="predicted"/>
<dbReference type="EMBL" id="CAFBLU010000038">
    <property type="protein sequence ID" value="CAB4881578.1"/>
    <property type="molecule type" value="Genomic_DNA"/>
</dbReference>
<dbReference type="PANTHER" id="PTHR41533:SF1">
    <property type="entry name" value="L,D-TRANSPEPTIDASE YCBB-RELATED"/>
    <property type="match status" value="1"/>
</dbReference>
<feature type="region of interest" description="Disordered" evidence="1">
    <location>
        <begin position="1"/>
        <end position="21"/>
    </location>
</feature>
<protein>
    <submittedName>
        <fullName evidence="3">Unannotated protein</fullName>
    </submittedName>
</protein>
<dbReference type="SUPFAM" id="SSF47090">
    <property type="entry name" value="PGBD-like"/>
    <property type="match status" value="2"/>
</dbReference>
<feature type="domain" description="Peptidoglycan binding-like" evidence="2">
    <location>
        <begin position="67"/>
        <end position="106"/>
    </location>
</feature>
<dbReference type="Gene3D" id="3.90.1720.10">
    <property type="entry name" value="endopeptidase domain like (from Nostoc punctiforme)"/>
    <property type="match status" value="1"/>
</dbReference>
<dbReference type="InterPro" id="IPR038765">
    <property type="entry name" value="Papain-like_cys_pep_sf"/>
</dbReference>
<dbReference type="InterPro" id="IPR002477">
    <property type="entry name" value="Peptidoglycan-bd-like"/>
</dbReference>
<name>A0A6J7EIR7_9ZZZZ</name>
<gene>
    <name evidence="3" type="ORF">UFOPK3444_01481</name>
</gene>
<dbReference type="PANTHER" id="PTHR41533">
    <property type="entry name" value="L,D-TRANSPEPTIDASE HI_1667-RELATED"/>
    <property type="match status" value="1"/>
</dbReference>
<dbReference type="Gene3D" id="1.10.101.10">
    <property type="entry name" value="PGBD-like superfamily/PGBD"/>
    <property type="match status" value="2"/>
</dbReference>
<evidence type="ECO:0000256" key="1">
    <source>
        <dbReference type="SAM" id="MobiDB-lite"/>
    </source>
</evidence>
<dbReference type="SUPFAM" id="SSF54001">
    <property type="entry name" value="Cysteine proteinases"/>
    <property type="match status" value="1"/>
</dbReference>
<dbReference type="Pfam" id="PF01471">
    <property type="entry name" value="PG_binding_1"/>
    <property type="match status" value="2"/>
</dbReference>
<dbReference type="InterPro" id="IPR036365">
    <property type="entry name" value="PGBD-like_sf"/>
</dbReference>
<sequence>MEVSTNMLSNAHRGLSNPARRNTRPATVLAALAASLCLVMAVAPDAQAKAMRRGDHGPSVATVQRLLHIHADGLFGAGTVKAIRKFQKAHHLTVDGLAGNSTIKALRKAGGRRSGGSAFAGARVASMQRALGIDADGKFGPGTQKAVKAFQHHHGLTADGIVGQATWKALGLDNFVKPALRRKPKAAPITGTSTPGVIGRMISAGNRIAHLPYIWGGGHGSFNADGYDCSGSVSYVLHGAGLLKTPLDSTGFESWGAAGPGRLVTIYANGGHVFMTIRGRRFDTSGLSQSGSRWSTSARSASGYVIRHPSGL</sequence>